<keyword evidence="2" id="KW-1185">Reference proteome</keyword>
<name>A0A430FT14_9BIFI</name>
<accession>A0A430FT14</accession>
<dbReference type="Proteomes" id="UP000287609">
    <property type="component" value="Unassembled WGS sequence"/>
</dbReference>
<proteinExistence type="predicted"/>
<sequence>MTIVKGHITSAKTVSMGIIIPALIDDHVRHLHGHCLYRQVVDYLNGILRTTVIGRKSGIEISAMTTLSIKNGIRVAIACP</sequence>
<dbReference type="EMBL" id="QXGM01000001">
    <property type="protein sequence ID" value="RSX55999.1"/>
    <property type="molecule type" value="Genomic_DNA"/>
</dbReference>
<gene>
    <name evidence="1" type="ORF">D2E26_0562</name>
</gene>
<organism evidence="1 2">
    <name type="scientific">Bifidobacterium dolichotidis</name>
    <dbReference type="NCBI Taxonomy" id="2306976"/>
    <lineage>
        <taxon>Bacteria</taxon>
        <taxon>Bacillati</taxon>
        <taxon>Actinomycetota</taxon>
        <taxon>Actinomycetes</taxon>
        <taxon>Bifidobacteriales</taxon>
        <taxon>Bifidobacteriaceae</taxon>
        <taxon>Bifidobacterium</taxon>
    </lineage>
</organism>
<reference evidence="1 2" key="1">
    <citation type="submission" date="2018-09" db="EMBL/GenBank/DDBJ databases">
        <title>Characterization of the phylogenetic diversity of five novel species belonging to the genus Bifidobacterium.</title>
        <authorList>
            <person name="Lugli G.A."/>
            <person name="Duranti S."/>
            <person name="Milani C."/>
        </authorList>
    </citation>
    <scope>NUCLEOTIDE SEQUENCE [LARGE SCALE GENOMIC DNA]</scope>
    <source>
        <strain evidence="1 2">2036B</strain>
    </source>
</reference>
<comment type="caution">
    <text evidence="1">The sequence shown here is derived from an EMBL/GenBank/DDBJ whole genome shotgun (WGS) entry which is preliminary data.</text>
</comment>
<evidence type="ECO:0000313" key="1">
    <source>
        <dbReference type="EMBL" id="RSX55999.1"/>
    </source>
</evidence>
<protein>
    <submittedName>
        <fullName evidence="1">Uncharacterized protein</fullName>
    </submittedName>
</protein>
<evidence type="ECO:0000313" key="2">
    <source>
        <dbReference type="Proteomes" id="UP000287609"/>
    </source>
</evidence>
<dbReference type="AlphaFoldDB" id="A0A430FT14"/>